<evidence type="ECO:0000313" key="2">
    <source>
        <dbReference type="Proteomes" id="UP000789702"/>
    </source>
</evidence>
<name>A0ACA9QU12_9GLOM</name>
<dbReference type="EMBL" id="CAJVPU010052592">
    <property type="protein sequence ID" value="CAG8763566.1"/>
    <property type="molecule type" value="Genomic_DNA"/>
</dbReference>
<evidence type="ECO:0000313" key="1">
    <source>
        <dbReference type="EMBL" id="CAG8763566.1"/>
    </source>
</evidence>
<comment type="caution">
    <text evidence="1">The sequence shown here is derived from an EMBL/GenBank/DDBJ whole genome shotgun (WGS) entry which is preliminary data.</text>
</comment>
<organism evidence="1 2">
    <name type="scientific">Dentiscutata heterogama</name>
    <dbReference type="NCBI Taxonomy" id="1316150"/>
    <lineage>
        <taxon>Eukaryota</taxon>
        <taxon>Fungi</taxon>
        <taxon>Fungi incertae sedis</taxon>
        <taxon>Mucoromycota</taxon>
        <taxon>Glomeromycotina</taxon>
        <taxon>Glomeromycetes</taxon>
        <taxon>Diversisporales</taxon>
        <taxon>Gigasporaceae</taxon>
        <taxon>Dentiscutata</taxon>
    </lineage>
</organism>
<gene>
    <name evidence="1" type="ORF">DHETER_LOCUS15416</name>
</gene>
<protein>
    <submittedName>
        <fullName evidence="1">15852_t:CDS:1</fullName>
    </submittedName>
</protein>
<sequence length="58" mass="7131">QINELQRTLRIRNEVDHNICNQNITRLEERISYFENREIQRQWGETVDPYLPRSNAFI</sequence>
<accession>A0ACA9QU12</accession>
<proteinExistence type="predicted"/>
<keyword evidence="2" id="KW-1185">Reference proteome</keyword>
<feature type="non-terminal residue" evidence="1">
    <location>
        <position position="58"/>
    </location>
</feature>
<reference evidence="1" key="1">
    <citation type="submission" date="2021-06" db="EMBL/GenBank/DDBJ databases">
        <authorList>
            <person name="Kallberg Y."/>
            <person name="Tangrot J."/>
            <person name="Rosling A."/>
        </authorList>
    </citation>
    <scope>NUCLEOTIDE SEQUENCE</scope>
    <source>
        <strain evidence="1">IL203A</strain>
    </source>
</reference>
<feature type="non-terminal residue" evidence="1">
    <location>
        <position position="1"/>
    </location>
</feature>
<dbReference type="Proteomes" id="UP000789702">
    <property type="component" value="Unassembled WGS sequence"/>
</dbReference>